<name>A0ABM7QKW9_9GAMM</name>
<proteinExistence type="predicted"/>
<accession>A0ABM7QKW9</accession>
<dbReference type="Pfam" id="PF10938">
    <property type="entry name" value="YfdX"/>
    <property type="match status" value="1"/>
</dbReference>
<evidence type="ECO:0000313" key="2">
    <source>
        <dbReference type="EMBL" id="BCU06394.1"/>
    </source>
</evidence>
<feature type="region of interest" description="Disordered" evidence="1">
    <location>
        <begin position="1"/>
        <end position="34"/>
    </location>
</feature>
<gene>
    <name evidence="2" type="ORF">Atep_10710</name>
</gene>
<evidence type="ECO:0000313" key="3">
    <source>
        <dbReference type="Proteomes" id="UP000680679"/>
    </source>
</evidence>
<evidence type="ECO:0008006" key="4">
    <source>
        <dbReference type="Google" id="ProtNLM"/>
    </source>
</evidence>
<dbReference type="Proteomes" id="UP000680679">
    <property type="component" value="Chromosome"/>
</dbReference>
<feature type="region of interest" description="Disordered" evidence="1">
    <location>
        <begin position="296"/>
        <end position="317"/>
    </location>
</feature>
<reference evidence="2 3" key="1">
    <citation type="submission" date="2021-04" db="EMBL/GenBank/DDBJ databases">
        <title>Complete genome sequencing of Allochromatium tepidum strain NZ.</title>
        <authorList>
            <person name="Tsukatani Y."/>
            <person name="Mori H."/>
        </authorList>
    </citation>
    <scope>NUCLEOTIDE SEQUENCE [LARGE SCALE GENOMIC DNA]</scope>
    <source>
        <strain evidence="2 3">NZ</strain>
    </source>
</reference>
<sequence length="317" mass="34103">MSDEKKTQGTSEQAGDNASKVAIAEPKSAMTEAVQPTVDQVVEGKVVEKRKQTMEEAVTALAETKNALAALDEKDTTRALDALAQVTGKLELILARQPELAFAPVDVQTVVHDVFAGTDTIEDLLDEAEHALKHGEVQKARHLLSGMASEILIQTTSIPLASYPQAISAVAPLIDEGKIDEAKAALQAVLGTLVVSNSVVIPLPVERARAMLKEAETLAEKSDRSTEEDKRLGAMLDDARKQLEMAELLGYGRKKKDFKDIYAQIKEVEGKVKSGKAGKGLFDEITASFRSLFDHKGVEQKSEADNDAEKPTGDGGK</sequence>
<protein>
    <recommendedName>
        <fullName evidence="4">YfdX protein</fullName>
    </recommendedName>
</protein>
<dbReference type="RefSeq" id="WP_213380621.1">
    <property type="nucleotide sequence ID" value="NZ_AP024563.1"/>
</dbReference>
<dbReference type="EMBL" id="AP024563">
    <property type="protein sequence ID" value="BCU06394.1"/>
    <property type="molecule type" value="Genomic_DNA"/>
</dbReference>
<evidence type="ECO:0000256" key="1">
    <source>
        <dbReference type="SAM" id="MobiDB-lite"/>
    </source>
</evidence>
<organism evidence="2 3">
    <name type="scientific">Allochromatium tepidum</name>
    <dbReference type="NCBI Taxonomy" id="553982"/>
    <lineage>
        <taxon>Bacteria</taxon>
        <taxon>Pseudomonadati</taxon>
        <taxon>Pseudomonadota</taxon>
        <taxon>Gammaproteobacteria</taxon>
        <taxon>Chromatiales</taxon>
        <taxon>Chromatiaceae</taxon>
        <taxon>Allochromatium</taxon>
    </lineage>
</organism>
<keyword evidence="3" id="KW-1185">Reference proteome</keyword>
<dbReference type="InterPro" id="IPR021236">
    <property type="entry name" value="Uncharacterised_YfdX"/>
</dbReference>